<dbReference type="Proteomes" id="UP000597877">
    <property type="component" value="Unassembled WGS sequence"/>
</dbReference>
<protein>
    <recommendedName>
        <fullName evidence="3">Transposase</fullName>
    </recommendedName>
</protein>
<evidence type="ECO:0000313" key="2">
    <source>
        <dbReference type="Proteomes" id="UP000597877"/>
    </source>
</evidence>
<comment type="caution">
    <text evidence="1">The sequence shown here is derived from an EMBL/GenBank/DDBJ whole genome shotgun (WGS) entry which is preliminary data.</text>
</comment>
<sequence length="144" mass="17198">MKKNLSAKKKGLYLNENNPNSKKIICVENLQIYNTIKDTCKACGCKNQSSISRCLKDKANVANNYHFTLYNEEIYKYLQEHQFEYLCECYKGKKIYADLTNKKFYLKYEMKKILYPLLKITTRELDEFLKQKEFLVNDVKYVLL</sequence>
<accession>A0ABR7F0Z0</accession>
<evidence type="ECO:0008006" key="3">
    <source>
        <dbReference type="Google" id="ProtNLM"/>
    </source>
</evidence>
<dbReference type="RefSeq" id="WP_186840075.1">
    <property type="nucleotide sequence ID" value="NZ_JACOOZ010000003.1"/>
</dbReference>
<dbReference type="EMBL" id="JACOOZ010000003">
    <property type="protein sequence ID" value="MBC5667288.1"/>
    <property type="molecule type" value="Genomic_DNA"/>
</dbReference>
<organism evidence="1 2">
    <name type="scientific">Eubacterium segne</name>
    <dbReference type="NCBI Taxonomy" id="2763045"/>
    <lineage>
        <taxon>Bacteria</taxon>
        <taxon>Bacillati</taxon>
        <taxon>Bacillota</taxon>
        <taxon>Clostridia</taxon>
        <taxon>Eubacteriales</taxon>
        <taxon>Eubacteriaceae</taxon>
        <taxon>Eubacterium</taxon>
    </lineage>
</organism>
<gene>
    <name evidence="1" type="ORF">H8S00_04720</name>
</gene>
<evidence type="ECO:0000313" key="1">
    <source>
        <dbReference type="EMBL" id="MBC5667288.1"/>
    </source>
</evidence>
<keyword evidence="2" id="KW-1185">Reference proteome</keyword>
<proteinExistence type="predicted"/>
<reference evidence="1 2" key="1">
    <citation type="submission" date="2020-08" db="EMBL/GenBank/DDBJ databases">
        <title>Genome public.</title>
        <authorList>
            <person name="Liu C."/>
            <person name="Sun Q."/>
        </authorList>
    </citation>
    <scope>NUCLEOTIDE SEQUENCE [LARGE SCALE GENOMIC DNA]</scope>
    <source>
        <strain evidence="1 2">BX4</strain>
    </source>
</reference>
<name>A0ABR7F0Z0_9FIRM</name>